<dbReference type="EMBL" id="BARW01002978">
    <property type="protein sequence ID" value="GAI61926.1"/>
    <property type="molecule type" value="Genomic_DNA"/>
</dbReference>
<evidence type="ECO:0000313" key="2">
    <source>
        <dbReference type="EMBL" id="GAI61926.1"/>
    </source>
</evidence>
<evidence type="ECO:0000256" key="1">
    <source>
        <dbReference type="SAM" id="MobiDB-lite"/>
    </source>
</evidence>
<comment type="caution">
    <text evidence="2">The sequence shown here is derived from an EMBL/GenBank/DDBJ whole genome shotgun (WGS) entry which is preliminary data.</text>
</comment>
<dbReference type="AlphaFoldDB" id="X1R4B8"/>
<reference evidence="2" key="1">
    <citation type="journal article" date="2014" name="Front. Microbiol.">
        <title>High frequency of phylogenetically diverse reductive dehalogenase-homologous genes in deep subseafloor sedimentary metagenomes.</title>
        <authorList>
            <person name="Kawai M."/>
            <person name="Futagami T."/>
            <person name="Toyoda A."/>
            <person name="Takaki Y."/>
            <person name="Nishi S."/>
            <person name="Hori S."/>
            <person name="Arai W."/>
            <person name="Tsubouchi T."/>
            <person name="Morono Y."/>
            <person name="Uchiyama I."/>
            <person name="Ito T."/>
            <person name="Fujiyama A."/>
            <person name="Inagaki F."/>
            <person name="Takami H."/>
        </authorList>
    </citation>
    <scope>NUCLEOTIDE SEQUENCE</scope>
    <source>
        <strain evidence="2">Expedition CK06-06</strain>
    </source>
</reference>
<organism evidence="2">
    <name type="scientific">marine sediment metagenome</name>
    <dbReference type="NCBI Taxonomy" id="412755"/>
    <lineage>
        <taxon>unclassified sequences</taxon>
        <taxon>metagenomes</taxon>
        <taxon>ecological metagenomes</taxon>
    </lineage>
</organism>
<name>X1R4B8_9ZZZZ</name>
<protein>
    <submittedName>
        <fullName evidence="2">Uncharacterized protein</fullName>
    </submittedName>
</protein>
<feature type="region of interest" description="Disordered" evidence="1">
    <location>
        <begin position="81"/>
        <end position="100"/>
    </location>
</feature>
<sequence>MLNQGNSGWDLDSKPALTLTQAIARYEEIYAKAVAGPEAKTNKGEEEMEQSDFDIVVLDDNYNDVLGRLEALGFRLMDTGEGESHRLRHPRGRDAPRVDPDELGEVVQVLTFD</sequence>
<proteinExistence type="predicted"/>
<accession>X1R4B8</accession>
<gene>
    <name evidence="2" type="ORF">S12H4_07883</name>
</gene>